<evidence type="ECO:0000256" key="11">
    <source>
        <dbReference type="ARBA" id="ARBA00031350"/>
    </source>
</evidence>
<gene>
    <name evidence="12" type="ORF">NF556_19600</name>
</gene>
<evidence type="ECO:0000256" key="6">
    <source>
        <dbReference type="ARBA" id="ARBA00022603"/>
    </source>
</evidence>
<dbReference type="SUPFAM" id="SSF53335">
    <property type="entry name" value="S-adenosyl-L-methionine-dependent methyltransferases"/>
    <property type="match status" value="1"/>
</dbReference>
<evidence type="ECO:0000256" key="2">
    <source>
        <dbReference type="ARBA" id="ARBA00005369"/>
    </source>
</evidence>
<keyword evidence="6" id="KW-0489">Methyltransferase</keyword>
<keyword evidence="7" id="KW-0808">Transferase</keyword>
<reference evidence="12" key="1">
    <citation type="submission" date="2022-06" db="EMBL/GenBank/DDBJ databases">
        <title>Ornithinimicrobium HY1793.</title>
        <authorList>
            <person name="Huang Y."/>
        </authorList>
    </citation>
    <scope>NUCLEOTIDE SEQUENCE</scope>
    <source>
        <strain evidence="12">HY1793</strain>
    </source>
</reference>
<evidence type="ECO:0000256" key="7">
    <source>
        <dbReference type="ARBA" id="ARBA00022679"/>
    </source>
</evidence>
<evidence type="ECO:0000256" key="5">
    <source>
        <dbReference type="ARBA" id="ARBA00022490"/>
    </source>
</evidence>
<comment type="similarity">
    <text evidence="2">Belongs to the methyltransferase superfamily. L-isoaspartyl/D-aspartyl protein methyltransferase family.</text>
</comment>
<evidence type="ECO:0000256" key="1">
    <source>
        <dbReference type="ARBA" id="ARBA00004496"/>
    </source>
</evidence>
<dbReference type="EC" id="2.1.1.77" evidence="3"/>
<sequence length="188" mass="19952">MAVRSDRAADPVARAMALTPRDLFLPPAVRRFADQDRALVIGHGATNSQPSTVKTMLDLLAVRPGDRVLDVGSGSGWTTAILARLVGPEGQVLGVDLEEPLVQRSATALSRMPNARVRVAVPGVLGSPEDGPFDRILVSAGTAAIPQELVDQLTPDGAMVLPLAGRLVRLTREGRETAPGHYQFVPLR</sequence>
<evidence type="ECO:0000313" key="13">
    <source>
        <dbReference type="Proteomes" id="UP001056455"/>
    </source>
</evidence>
<dbReference type="EMBL" id="CP099489">
    <property type="protein sequence ID" value="USQ79765.1"/>
    <property type="molecule type" value="Genomic_DNA"/>
</dbReference>
<protein>
    <recommendedName>
        <fullName evidence="4">Protein-L-isoaspartate O-methyltransferase</fullName>
        <ecNumber evidence="3">2.1.1.77</ecNumber>
    </recommendedName>
    <alternativeName>
        <fullName evidence="11">L-isoaspartyl protein carboxyl methyltransferase</fullName>
    </alternativeName>
    <alternativeName>
        <fullName evidence="9">Protein L-isoaspartyl methyltransferase</fullName>
    </alternativeName>
    <alternativeName>
        <fullName evidence="10">Protein-beta-aspartate methyltransferase</fullName>
    </alternativeName>
</protein>
<dbReference type="InterPro" id="IPR000682">
    <property type="entry name" value="PCMT"/>
</dbReference>
<evidence type="ECO:0000256" key="3">
    <source>
        <dbReference type="ARBA" id="ARBA00011890"/>
    </source>
</evidence>
<evidence type="ECO:0000313" key="12">
    <source>
        <dbReference type="EMBL" id="USQ79765.1"/>
    </source>
</evidence>
<proteinExistence type="inferred from homology"/>
<dbReference type="PANTHER" id="PTHR11579">
    <property type="entry name" value="PROTEIN-L-ISOASPARTATE O-METHYLTRANSFERASE"/>
    <property type="match status" value="1"/>
</dbReference>
<accession>A0ABY4YSM7</accession>
<dbReference type="RefSeq" id="WP_252592869.1">
    <property type="nucleotide sequence ID" value="NZ_CP099489.1"/>
</dbReference>
<dbReference type="PANTHER" id="PTHR11579:SF0">
    <property type="entry name" value="PROTEIN-L-ISOASPARTATE(D-ASPARTATE) O-METHYLTRANSFERASE"/>
    <property type="match status" value="1"/>
</dbReference>
<comment type="subcellular location">
    <subcellularLocation>
        <location evidence="1">Cytoplasm</location>
    </subcellularLocation>
</comment>
<keyword evidence="8" id="KW-0949">S-adenosyl-L-methionine</keyword>
<keyword evidence="5" id="KW-0963">Cytoplasm</keyword>
<evidence type="ECO:0000256" key="8">
    <source>
        <dbReference type="ARBA" id="ARBA00022691"/>
    </source>
</evidence>
<keyword evidence="13" id="KW-1185">Reference proteome</keyword>
<dbReference type="InterPro" id="IPR029063">
    <property type="entry name" value="SAM-dependent_MTases_sf"/>
</dbReference>
<evidence type="ECO:0000256" key="10">
    <source>
        <dbReference type="ARBA" id="ARBA00031323"/>
    </source>
</evidence>
<dbReference type="Proteomes" id="UP001056455">
    <property type="component" value="Chromosome"/>
</dbReference>
<evidence type="ECO:0000256" key="9">
    <source>
        <dbReference type="ARBA" id="ARBA00030757"/>
    </source>
</evidence>
<evidence type="ECO:0000256" key="4">
    <source>
        <dbReference type="ARBA" id="ARBA00013346"/>
    </source>
</evidence>
<dbReference type="Gene3D" id="3.40.50.150">
    <property type="entry name" value="Vaccinia Virus protein VP39"/>
    <property type="match status" value="1"/>
</dbReference>
<dbReference type="Pfam" id="PF01135">
    <property type="entry name" value="PCMT"/>
    <property type="match status" value="1"/>
</dbReference>
<dbReference type="CDD" id="cd02440">
    <property type="entry name" value="AdoMet_MTases"/>
    <property type="match status" value="1"/>
</dbReference>
<organism evidence="12 13">
    <name type="scientific">Ornithinimicrobium faecis</name>
    <dbReference type="NCBI Taxonomy" id="2934158"/>
    <lineage>
        <taxon>Bacteria</taxon>
        <taxon>Bacillati</taxon>
        <taxon>Actinomycetota</taxon>
        <taxon>Actinomycetes</taxon>
        <taxon>Micrococcales</taxon>
        <taxon>Ornithinimicrobiaceae</taxon>
        <taxon>Ornithinimicrobium</taxon>
    </lineage>
</organism>
<name>A0ABY4YSM7_9MICO</name>